<accession>A0A949JR57</accession>
<evidence type="ECO:0000256" key="1">
    <source>
        <dbReference type="SAM" id="Phobius"/>
    </source>
</evidence>
<protein>
    <recommendedName>
        <fullName evidence="4">Tetratricopeptide repeat protein</fullName>
    </recommendedName>
</protein>
<keyword evidence="1" id="KW-0812">Transmembrane</keyword>
<evidence type="ECO:0000313" key="3">
    <source>
        <dbReference type="Proteomes" id="UP000694501"/>
    </source>
</evidence>
<reference evidence="2" key="1">
    <citation type="submission" date="2021-06" db="EMBL/GenBank/DDBJ databases">
        <title>Sequencing of actinobacteria type strains.</title>
        <authorList>
            <person name="Nguyen G.-S."/>
            <person name="Wentzel A."/>
        </authorList>
    </citation>
    <scope>NUCLEOTIDE SEQUENCE</scope>
    <source>
        <strain evidence="2">P38-E01</strain>
    </source>
</reference>
<dbReference type="Proteomes" id="UP000694501">
    <property type="component" value="Unassembled WGS sequence"/>
</dbReference>
<dbReference type="AlphaFoldDB" id="A0A949JR57"/>
<evidence type="ECO:0000313" key="2">
    <source>
        <dbReference type="EMBL" id="MBU7598705.1"/>
    </source>
</evidence>
<organism evidence="2 3">
    <name type="scientific">Streptomyces tardus</name>
    <dbReference type="NCBI Taxonomy" id="2780544"/>
    <lineage>
        <taxon>Bacteria</taxon>
        <taxon>Bacillati</taxon>
        <taxon>Actinomycetota</taxon>
        <taxon>Actinomycetes</taxon>
        <taxon>Kitasatosporales</taxon>
        <taxon>Streptomycetaceae</taxon>
        <taxon>Streptomyces</taxon>
    </lineage>
</organism>
<evidence type="ECO:0008006" key="4">
    <source>
        <dbReference type="Google" id="ProtNLM"/>
    </source>
</evidence>
<proteinExistence type="predicted"/>
<feature type="transmembrane region" description="Helical" evidence="1">
    <location>
        <begin position="354"/>
        <end position="373"/>
    </location>
</feature>
<sequence length="409" mass="44427">MVHDGVDGVDPDGRDRIELVQRLCESGRLDEAHALLDDDWVRAVGSLGYLLRAYVHALRGSRAESREATDWALLHLDGDPVDQLCLAGQVLLALGDEHRALTIGRRALAADPHDWRPRVLLADAYRELDRIQESVTLARHAVDLAPEEVEAQLALARSLSLRHALPGQRRRALTSERDRAWARAAELGADEAALAGARPPWWRRFRWLPVVVIFLGLQVVAGIDWRLAIGVLCAMLIALIGLWWVSVLRVGARPADRVQAARAATRAELLGHPGQARVVELAVAVVLPLVPLFTTGFVAAAAADGQPWPALAALCAGLGAAAAVLGGGLLVRWWYGERVWRERLLHSPYVERRLALVLVLSGGTVAMVLGGVGGGWWDAVFLAHLLFVVVGSVRGVWRLAVERSSRVAG</sequence>
<feature type="transmembrane region" description="Helical" evidence="1">
    <location>
        <begin position="379"/>
        <end position="397"/>
    </location>
</feature>
<feature type="transmembrane region" description="Helical" evidence="1">
    <location>
        <begin position="308"/>
        <end position="333"/>
    </location>
</feature>
<comment type="caution">
    <text evidence="2">The sequence shown here is derived from an EMBL/GenBank/DDBJ whole genome shotgun (WGS) entry which is preliminary data.</text>
</comment>
<keyword evidence="1" id="KW-1133">Transmembrane helix</keyword>
<name>A0A949JR57_9ACTN</name>
<dbReference type="RefSeq" id="WP_216814989.1">
    <property type="nucleotide sequence ID" value="NZ_JAELVF020000001.1"/>
</dbReference>
<keyword evidence="3" id="KW-1185">Reference proteome</keyword>
<feature type="transmembrane region" description="Helical" evidence="1">
    <location>
        <begin position="281"/>
        <end position="302"/>
    </location>
</feature>
<dbReference type="InterPro" id="IPR019734">
    <property type="entry name" value="TPR_rpt"/>
</dbReference>
<keyword evidence="1" id="KW-0472">Membrane</keyword>
<dbReference type="SMART" id="SM00028">
    <property type="entry name" value="TPR"/>
    <property type="match status" value="3"/>
</dbReference>
<dbReference type="EMBL" id="JAELVF020000001">
    <property type="protein sequence ID" value="MBU7598705.1"/>
    <property type="molecule type" value="Genomic_DNA"/>
</dbReference>
<feature type="transmembrane region" description="Helical" evidence="1">
    <location>
        <begin position="229"/>
        <end position="252"/>
    </location>
</feature>
<gene>
    <name evidence="2" type="ORF">JGS22_014050</name>
</gene>
<feature type="transmembrane region" description="Helical" evidence="1">
    <location>
        <begin position="205"/>
        <end position="223"/>
    </location>
</feature>